<dbReference type="Proteomes" id="UP000800035">
    <property type="component" value="Unassembled WGS sequence"/>
</dbReference>
<evidence type="ECO:0000313" key="1">
    <source>
        <dbReference type="EMBL" id="KAF1950681.1"/>
    </source>
</evidence>
<evidence type="ECO:0000313" key="2">
    <source>
        <dbReference type="Proteomes" id="UP000800035"/>
    </source>
</evidence>
<dbReference type="OrthoDB" id="24670at2759"/>
<name>A0A6A5TDJ5_9PLEO</name>
<dbReference type="InterPro" id="IPR019183">
    <property type="entry name" value="NAA25_NatB_aux_su"/>
</dbReference>
<sequence>MAFNWDRLVKAQRDFPKPKFALDQINRHLKKRPGDVFVLAWKAKVFLQMEGHEEQAIAVLETLYQRRPPITDSHLLATIYGDTLEANRRLNPRIPYPPSVGKVGLDAWQNAAKALPNQKQRLDLWSEFFTIAMNLGCWEDVRWALLFAKKESPKNTKNVYYASILANQLSAEQKIQAGHAPEDDRSIELQHNIAYKQLKDAFDGKVVTIRVSNMGDFRFMVSIYQRQKKCAELEALWNSEHPVMAQLRSKYESDMRVHLVRAMKDCRDWTTLRKLCSAEINRVIEQAVTQESLESLKRLCATEWVVWTGFLDAVHELCELSEAEEQIREIGTRLTSLIVRYNNQGPADRSIALTMLSIAAHSKAPNLVSLLKDYWENTQGSLAAFRDLQRVVAQLEIGEQKDFHASIRSAAASLKPDAEDPREEEAKRWLHTEASILAFEFSMIISTLKTSERGAVEAFVTNSLSLYQVSASMDDKLRGFIIQLVVWGFLYLEKALATEQQDLTHLQWQAALFLRHVLADKAFKDARDLHLIATRLHLECGLGTIAFEHYQHCKVKEMLQDTLSWAFLTRISQTHPFDIGGPGGFSTDEELSKVINTIGRMEAKIDDHLYNGMQNFFYDAAFEMLELKQKLRSSLTKHMCIIESRRIARLQGKTPNPDLEVQVKDYSHISDNQDFDAIPNFGCARSRGLDLYLLTSEPPVTDSWIHHQNFRIETTCRTVYEEPLSKRYRNGLTLMGEKCQAMDLDKYDNKLYLSKNESVVSKFWVSASQIANCISGDPLGPQSKDVILTLTTLLGDLKVILDAFRDKISHHEHSMNAGEPNWPFCSEVAVSWLYGVLEFLRMFQRLNAKLNGYAKTKAAKNTPNLSSLVKDSTSMAKEIYTAIRSLVNLDLVRLETVGVDSLCDRAALGATGQILMDIIPEEDLVHHATEYVESARATLKCVLQVKLD</sequence>
<proteinExistence type="predicted"/>
<protein>
    <submittedName>
        <fullName evidence="1">Uncharacterized protein</fullName>
    </submittedName>
</protein>
<keyword evidence="2" id="KW-1185">Reference proteome</keyword>
<dbReference type="EMBL" id="ML977023">
    <property type="protein sequence ID" value="KAF1950681.1"/>
    <property type="molecule type" value="Genomic_DNA"/>
</dbReference>
<reference evidence="1" key="1">
    <citation type="journal article" date="2020" name="Stud. Mycol.">
        <title>101 Dothideomycetes genomes: a test case for predicting lifestyles and emergence of pathogens.</title>
        <authorList>
            <person name="Haridas S."/>
            <person name="Albert R."/>
            <person name="Binder M."/>
            <person name="Bloem J."/>
            <person name="Labutti K."/>
            <person name="Salamov A."/>
            <person name="Andreopoulos B."/>
            <person name="Baker S."/>
            <person name="Barry K."/>
            <person name="Bills G."/>
            <person name="Bluhm B."/>
            <person name="Cannon C."/>
            <person name="Castanera R."/>
            <person name="Culley D."/>
            <person name="Daum C."/>
            <person name="Ezra D."/>
            <person name="Gonzalez J."/>
            <person name="Henrissat B."/>
            <person name="Kuo A."/>
            <person name="Liang C."/>
            <person name="Lipzen A."/>
            <person name="Lutzoni F."/>
            <person name="Magnuson J."/>
            <person name="Mondo S."/>
            <person name="Nolan M."/>
            <person name="Ohm R."/>
            <person name="Pangilinan J."/>
            <person name="Park H.-J."/>
            <person name="Ramirez L."/>
            <person name="Alfaro M."/>
            <person name="Sun H."/>
            <person name="Tritt A."/>
            <person name="Yoshinaga Y."/>
            <person name="Zwiers L.-H."/>
            <person name="Turgeon B."/>
            <person name="Goodwin S."/>
            <person name="Spatafora J."/>
            <person name="Crous P."/>
            <person name="Grigoriev I."/>
        </authorList>
    </citation>
    <scope>NUCLEOTIDE SEQUENCE</scope>
    <source>
        <strain evidence="1">CBS 675.92</strain>
    </source>
</reference>
<accession>A0A6A5TDJ5</accession>
<organism evidence="1 2">
    <name type="scientific">Byssothecium circinans</name>
    <dbReference type="NCBI Taxonomy" id="147558"/>
    <lineage>
        <taxon>Eukaryota</taxon>
        <taxon>Fungi</taxon>
        <taxon>Dikarya</taxon>
        <taxon>Ascomycota</taxon>
        <taxon>Pezizomycotina</taxon>
        <taxon>Dothideomycetes</taxon>
        <taxon>Pleosporomycetidae</taxon>
        <taxon>Pleosporales</taxon>
        <taxon>Massarineae</taxon>
        <taxon>Massarinaceae</taxon>
        <taxon>Byssothecium</taxon>
    </lineage>
</organism>
<gene>
    <name evidence="1" type="ORF">CC80DRAFT_509460</name>
</gene>
<dbReference type="AlphaFoldDB" id="A0A6A5TDJ5"/>
<dbReference type="Pfam" id="PF09797">
    <property type="entry name" value="NatB_MDM20"/>
    <property type="match status" value="1"/>
</dbReference>